<dbReference type="AlphaFoldDB" id="A0A0F9NHB8"/>
<reference evidence="6" key="1">
    <citation type="journal article" date="2015" name="Nature">
        <title>Complex archaea that bridge the gap between prokaryotes and eukaryotes.</title>
        <authorList>
            <person name="Spang A."/>
            <person name="Saw J.H."/>
            <person name="Jorgensen S.L."/>
            <person name="Zaremba-Niedzwiedzka K."/>
            <person name="Martijn J."/>
            <person name="Lind A.E."/>
            <person name="van Eijk R."/>
            <person name="Schleper C."/>
            <person name="Guy L."/>
            <person name="Ettema T.J."/>
        </authorList>
    </citation>
    <scope>NUCLEOTIDE SEQUENCE</scope>
</reference>
<dbReference type="GO" id="GO:0030170">
    <property type="term" value="F:pyridoxal phosphate binding"/>
    <property type="evidence" value="ECO:0007669"/>
    <property type="project" value="InterPro"/>
</dbReference>
<dbReference type="InterPro" id="IPR015421">
    <property type="entry name" value="PyrdxlP-dep_Trfase_major"/>
</dbReference>
<dbReference type="GO" id="GO:0016831">
    <property type="term" value="F:carboxy-lyase activity"/>
    <property type="evidence" value="ECO:0007669"/>
    <property type="project" value="UniProtKB-KW"/>
</dbReference>
<dbReference type="PANTHER" id="PTHR45677">
    <property type="entry name" value="GLUTAMATE DECARBOXYLASE-RELATED"/>
    <property type="match status" value="1"/>
</dbReference>
<sequence length="385" mass="42043">MTTFSDIIDLLQHQLRDLAEDDSSAKLIQQLITEGQLHHKSTWAGHMTPAVDSPALLGQALAGIHNGNLLSPELYPQLVAIERQLLDWFCQLFQQPFAHFTHGSSYGNLDALWQAREQAKNSSNIVYGSQAAHYSISKACRVLGLNFQPIPTNNLGQIDVNALRTACQHIAPIAIVATAGTTSCGAIDPIQQCLAIAKEFNSWCHIDAAWGGALMLSSTHQHHLAGIEQADSVCIDPHKALGQPKPCSLLLYKQPLASSSDLDVDYLTQAPKQTIGGSYGGELFLPLWCSLIINGKQSFSDQIDQRLMQAERFACALKRHTNWWLSPSATGIVCFKPPTHINLTDLINLGLLSTAKVNGQTVYRVVFANATSQAEPLLAALKIYF</sequence>
<evidence type="ECO:0000256" key="3">
    <source>
        <dbReference type="ARBA" id="ARBA00022793"/>
    </source>
</evidence>
<comment type="cofactor">
    <cofactor evidence="1">
        <name>pyridoxal 5'-phosphate</name>
        <dbReference type="ChEBI" id="CHEBI:597326"/>
    </cofactor>
</comment>
<dbReference type="Pfam" id="PF00282">
    <property type="entry name" value="Pyridoxal_deC"/>
    <property type="match status" value="1"/>
</dbReference>
<dbReference type="EMBL" id="LAZR01003531">
    <property type="protein sequence ID" value="KKN17349.1"/>
    <property type="molecule type" value="Genomic_DNA"/>
</dbReference>
<comment type="similarity">
    <text evidence="2">Belongs to the group II decarboxylase family.</text>
</comment>
<dbReference type="PANTHER" id="PTHR45677:SF8">
    <property type="entry name" value="CYSTEINE SULFINIC ACID DECARBOXYLASE"/>
    <property type="match status" value="1"/>
</dbReference>
<dbReference type="SUPFAM" id="SSF53383">
    <property type="entry name" value="PLP-dependent transferases"/>
    <property type="match status" value="1"/>
</dbReference>
<dbReference type="GO" id="GO:0019752">
    <property type="term" value="P:carboxylic acid metabolic process"/>
    <property type="evidence" value="ECO:0007669"/>
    <property type="project" value="InterPro"/>
</dbReference>
<proteinExistence type="inferred from homology"/>
<evidence type="ECO:0000256" key="1">
    <source>
        <dbReference type="ARBA" id="ARBA00001933"/>
    </source>
</evidence>
<gene>
    <name evidence="6" type="ORF">LCGC14_0966800</name>
</gene>
<keyword evidence="4" id="KW-0663">Pyridoxal phosphate</keyword>
<name>A0A0F9NHB8_9ZZZZ</name>
<evidence type="ECO:0000256" key="5">
    <source>
        <dbReference type="ARBA" id="ARBA00023239"/>
    </source>
</evidence>
<evidence type="ECO:0000256" key="4">
    <source>
        <dbReference type="ARBA" id="ARBA00022898"/>
    </source>
</evidence>
<dbReference type="Gene3D" id="3.40.640.10">
    <property type="entry name" value="Type I PLP-dependent aspartate aminotransferase-like (Major domain)"/>
    <property type="match status" value="1"/>
</dbReference>
<evidence type="ECO:0000313" key="6">
    <source>
        <dbReference type="EMBL" id="KKN17349.1"/>
    </source>
</evidence>
<comment type="caution">
    <text evidence="6">The sequence shown here is derived from an EMBL/GenBank/DDBJ whole genome shotgun (WGS) entry which is preliminary data.</text>
</comment>
<keyword evidence="5" id="KW-0456">Lyase</keyword>
<keyword evidence="3" id="KW-0210">Decarboxylase</keyword>
<evidence type="ECO:0008006" key="7">
    <source>
        <dbReference type="Google" id="ProtNLM"/>
    </source>
</evidence>
<evidence type="ECO:0000256" key="2">
    <source>
        <dbReference type="ARBA" id="ARBA00009533"/>
    </source>
</evidence>
<protein>
    <recommendedName>
        <fullName evidence="7">Aspartate aminotransferase family protein</fullName>
    </recommendedName>
</protein>
<dbReference type="InterPro" id="IPR002129">
    <property type="entry name" value="PyrdxlP-dep_de-COase"/>
</dbReference>
<organism evidence="6">
    <name type="scientific">marine sediment metagenome</name>
    <dbReference type="NCBI Taxonomy" id="412755"/>
    <lineage>
        <taxon>unclassified sequences</taxon>
        <taxon>metagenomes</taxon>
        <taxon>ecological metagenomes</taxon>
    </lineage>
</organism>
<dbReference type="InterPro" id="IPR015424">
    <property type="entry name" value="PyrdxlP-dep_Trfase"/>
</dbReference>
<accession>A0A0F9NHB8</accession>
<dbReference type="GO" id="GO:0005737">
    <property type="term" value="C:cytoplasm"/>
    <property type="evidence" value="ECO:0007669"/>
    <property type="project" value="TreeGrafter"/>
</dbReference>